<gene>
    <name evidence="1" type="ORF">H5410_001597</name>
</gene>
<sequence>SINPFLLPEVVAEILSRLPVKCLSKFSPEFVKSHMSVSFNKNIKHRVTEESNLDYLTKNSAYLFD</sequence>
<dbReference type="Proteomes" id="UP000824120">
    <property type="component" value="Chromosome 1"/>
</dbReference>
<protein>
    <submittedName>
        <fullName evidence="1">Uncharacterized protein</fullName>
    </submittedName>
</protein>
<dbReference type="EMBL" id="JACXVP010000001">
    <property type="protein sequence ID" value="KAG5629880.1"/>
    <property type="molecule type" value="Genomic_DNA"/>
</dbReference>
<evidence type="ECO:0000313" key="1">
    <source>
        <dbReference type="EMBL" id="KAG5629880.1"/>
    </source>
</evidence>
<organism evidence="1 2">
    <name type="scientific">Solanum commersonii</name>
    <name type="common">Commerson's wild potato</name>
    <name type="synonym">Commerson's nightshade</name>
    <dbReference type="NCBI Taxonomy" id="4109"/>
    <lineage>
        <taxon>Eukaryota</taxon>
        <taxon>Viridiplantae</taxon>
        <taxon>Streptophyta</taxon>
        <taxon>Embryophyta</taxon>
        <taxon>Tracheophyta</taxon>
        <taxon>Spermatophyta</taxon>
        <taxon>Magnoliopsida</taxon>
        <taxon>eudicotyledons</taxon>
        <taxon>Gunneridae</taxon>
        <taxon>Pentapetalae</taxon>
        <taxon>asterids</taxon>
        <taxon>lamiids</taxon>
        <taxon>Solanales</taxon>
        <taxon>Solanaceae</taxon>
        <taxon>Solanoideae</taxon>
        <taxon>Solaneae</taxon>
        <taxon>Solanum</taxon>
    </lineage>
</organism>
<feature type="non-terminal residue" evidence="1">
    <location>
        <position position="1"/>
    </location>
</feature>
<keyword evidence="2" id="KW-1185">Reference proteome</keyword>
<accession>A0A9J6AZH4</accession>
<proteinExistence type="predicted"/>
<dbReference type="OrthoDB" id="1304917at2759"/>
<reference evidence="1 2" key="1">
    <citation type="submission" date="2020-09" db="EMBL/GenBank/DDBJ databases">
        <title>De no assembly of potato wild relative species, Solanum commersonii.</title>
        <authorList>
            <person name="Cho K."/>
        </authorList>
    </citation>
    <scope>NUCLEOTIDE SEQUENCE [LARGE SCALE GENOMIC DNA]</scope>
    <source>
        <strain evidence="1">LZ3.2</strain>
        <tissue evidence="1">Leaf</tissue>
    </source>
</reference>
<comment type="caution">
    <text evidence="1">The sequence shown here is derived from an EMBL/GenBank/DDBJ whole genome shotgun (WGS) entry which is preliminary data.</text>
</comment>
<evidence type="ECO:0000313" key="2">
    <source>
        <dbReference type="Proteomes" id="UP000824120"/>
    </source>
</evidence>
<name>A0A9J6AZH4_SOLCO</name>
<dbReference type="AlphaFoldDB" id="A0A9J6AZH4"/>